<dbReference type="AlphaFoldDB" id="A0AAX3BAX1"/>
<dbReference type="Pfam" id="PF03808">
    <property type="entry name" value="Glyco_tran_WecG"/>
    <property type="match status" value="1"/>
</dbReference>
<reference evidence="3" key="1">
    <citation type="submission" date="2021-04" db="EMBL/GenBank/DDBJ databases">
        <authorList>
            <person name="Postec A."/>
        </authorList>
    </citation>
    <scope>NUCLEOTIDE SEQUENCE</scope>
    <source>
        <strain evidence="3">F1F22</strain>
    </source>
</reference>
<accession>A0AAX3BAX1</accession>
<reference evidence="3" key="2">
    <citation type="submission" date="2022-06" db="EMBL/GenBank/DDBJ databases">
        <title>Thermospira aquatica gen. nov., sp. nov.</title>
        <authorList>
            <person name="Ben Ali Gam Z."/>
            <person name="Labat M."/>
        </authorList>
    </citation>
    <scope>NUCLEOTIDE SEQUENCE</scope>
    <source>
        <strain evidence="3">F1F22</strain>
    </source>
</reference>
<organism evidence="3 4">
    <name type="scientific">Thermospira aquatica</name>
    <dbReference type="NCBI Taxonomy" id="2828656"/>
    <lineage>
        <taxon>Bacteria</taxon>
        <taxon>Pseudomonadati</taxon>
        <taxon>Spirochaetota</taxon>
        <taxon>Spirochaetia</taxon>
        <taxon>Brevinematales</taxon>
        <taxon>Thermospiraceae</taxon>
        <taxon>Thermospira</taxon>
    </lineage>
</organism>
<dbReference type="PANTHER" id="PTHR34136">
    <property type="match status" value="1"/>
</dbReference>
<keyword evidence="1 3" id="KW-0328">Glycosyltransferase</keyword>
<name>A0AAX3BAX1_9SPIR</name>
<sequence length="245" mass="28934">MLPVSIPFLTAKVSLFNREDLKEHIIQTLYEQKRFRIIILDEKKLFSSLFNREMRRIIQQTEVVLCGSRLIAWSIRLLTGRHVEIYYPITILLDILGIANEMQYSCYLLGGDKKVANEAAKRIRRSFPNVRLLGYYTNQLKEKQWFDVLISIRKSCPQIFIVSFPNSVYQEFWITKNFSYFSQSIILGIDTSLDVFSGKKSMGVVWDEKRGWKTTGFKIDPIAWFRRLVILFVTLMNKIFHREEV</sequence>
<dbReference type="PANTHER" id="PTHR34136:SF1">
    <property type="entry name" value="UDP-N-ACETYL-D-MANNOSAMINURONIC ACID TRANSFERASE"/>
    <property type="match status" value="1"/>
</dbReference>
<dbReference type="KEGG" id="taqu:KDW03_08040"/>
<dbReference type="GO" id="GO:0016758">
    <property type="term" value="F:hexosyltransferase activity"/>
    <property type="evidence" value="ECO:0007669"/>
    <property type="project" value="TreeGrafter"/>
</dbReference>
<evidence type="ECO:0000256" key="1">
    <source>
        <dbReference type="ARBA" id="ARBA00022676"/>
    </source>
</evidence>
<dbReference type="InterPro" id="IPR004629">
    <property type="entry name" value="WecG_TagA_CpsF"/>
</dbReference>
<evidence type="ECO:0000313" key="3">
    <source>
        <dbReference type="EMBL" id="URA09437.1"/>
    </source>
</evidence>
<dbReference type="EMBL" id="CP073355">
    <property type="protein sequence ID" value="URA09437.1"/>
    <property type="molecule type" value="Genomic_DNA"/>
</dbReference>
<keyword evidence="4" id="KW-1185">Reference proteome</keyword>
<proteinExistence type="predicted"/>
<dbReference type="Proteomes" id="UP001056539">
    <property type="component" value="Chromosome"/>
</dbReference>
<protein>
    <submittedName>
        <fullName evidence="3">WecB/TagA/CpsF family glycosyltransferase</fullName>
        <ecNumber evidence="3">2.4.1.-</ecNumber>
    </submittedName>
</protein>
<evidence type="ECO:0000256" key="2">
    <source>
        <dbReference type="ARBA" id="ARBA00022679"/>
    </source>
</evidence>
<keyword evidence="2 3" id="KW-0808">Transferase</keyword>
<evidence type="ECO:0000313" key="4">
    <source>
        <dbReference type="Proteomes" id="UP001056539"/>
    </source>
</evidence>
<gene>
    <name evidence="3" type="ORF">KDW03_08040</name>
</gene>
<dbReference type="EC" id="2.4.1.-" evidence="3"/>
<dbReference type="RefSeq" id="WP_271434567.1">
    <property type="nucleotide sequence ID" value="NZ_CP073355.1"/>
</dbReference>